<dbReference type="InterPro" id="IPR010328">
    <property type="entry name" value="DUF928"/>
</dbReference>
<evidence type="ECO:0000313" key="2">
    <source>
        <dbReference type="EMBL" id="PSB25999.1"/>
    </source>
</evidence>
<feature type="chain" id="PRO_5015610457" description="DUF928 domain-containing protein" evidence="1">
    <location>
        <begin position="33"/>
        <end position="244"/>
    </location>
</feature>
<protein>
    <recommendedName>
        <fullName evidence="4">DUF928 domain-containing protein</fullName>
    </recommendedName>
</protein>
<dbReference type="Pfam" id="PF06051">
    <property type="entry name" value="DUF928"/>
    <property type="match status" value="1"/>
</dbReference>
<keyword evidence="1" id="KW-0732">Signal</keyword>
<evidence type="ECO:0000313" key="3">
    <source>
        <dbReference type="Proteomes" id="UP000239576"/>
    </source>
</evidence>
<dbReference type="Proteomes" id="UP000239576">
    <property type="component" value="Unassembled WGS sequence"/>
</dbReference>
<name>A0A2T1DZW4_9CYAN</name>
<gene>
    <name evidence="2" type="ORF">C7B82_21095</name>
</gene>
<organism evidence="2 3">
    <name type="scientific">Stenomitos frigidus ULC18</name>
    <dbReference type="NCBI Taxonomy" id="2107698"/>
    <lineage>
        <taxon>Bacteria</taxon>
        <taxon>Bacillati</taxon>
        <taxon>Cyanobacteriota</taxon>
        <taxon>Cyanophyceae</taxon>
        <taxon>Leptolyngbyales</taxon>
        <taxon>Leptolyngbyaceae</taxon>
        <taxon>Stenomitos</taxon>
    </lineage>
</organism>
<feature type="signal peptide" evidence="1">
    <location>
        <begin position="1"/>
        <end position="32"/>
    </location>
</feature>
<proteinExistence type="predicted"/>
<dbReference type="EMBL" id="PVWK01000117">
    <property type="protein sequence ID" value="PSB25999.1"/>
    <property type="molecule type" value="Genomic_DNA"/>
</dbReference>
<dbReference type="OrthoDB" id="513783at2"/>
<dbReference type="RefSeq" id="WP_106258346.1">
    <property type="nucleotide sequence ID" value="NZ_CAWNSW010000166.1"/>
</dbReference>
<sequence>MLQKNDYRKLLTVCLSSALSVAVCGVPLLAIAQEYHPPKRGIPGRREGAGTRGTCLRGPKLLMPLTPSDSFSATVSNSPTFFWYVPKTGAQTAEFALLDETDRTLYKTTLNLPEAAGVLSFSLPTSVAASILTVGKDYYWQFSILCDPNQPSINPFVEGVVQRVKPATTLTNQLKKASARDRSTIYATNGIWQDAIATLAQARCTNPQDQNLITSWTHLLQSVKLEDYAQEPLTASCPAKPTKK</sequence>
<reference evidence="3" key="1">
    <citation type="submission" date="2018-02" db="EMBL/GenBank/DDBJ databases">
        <authorList>
            <person name="Moore K."/>
            <person name="Momper L."/>
        </authorList>
    </citation>
    <scope>NUCLEOTIDE SEQUENCE [LARGE SCALE GENOMIC DNA]</scope>
    <source>
        <strain evidence="3">ULC18</strain>
    </source>
</reference>
<evidence type="ECO:0008006" key="4">
    <source>
        <dbReference type="Google" id="ProtNLM"/>
    </source>
</evidence>
<accession>A0A2T1DZW4</accession>
<evidence type="ECO:0000256" key="1">
    <source>
        <dbReference type="SAM" id="SignalP"/>
    </source>
</evidence>
<reference evidence="2 3" key="2">
    <citation type="submission" date="2018-03" db="EMBL/GenBank/DDBJ databases">
        <title>The ancient ancestry and fast evolution of plastids.</title>
        <authorList>
            <person name="Moore K.R."/>
            <person name="Magnabosco C."/>
            <person name="Momper L."/>
            <person name="Gold D.A."/>
            <person name="Bosak T."/>
            <person name="Fournier G.P."/>
        </authorList>
    </citation>
    <scope>NUCLEOTIDE SEQUENCE [LARGE SCALE GENOMIC DNA]</scope>
    <source>
        <strain evidence="2 3">ULC18</strain>
    </source>
</reference>
<keyword evidence="3" id="KW-1185">Reference proteome</keyword>
<comment type="caution">
    <text evidence="2">The sequence shown here is derived from an EMBL/GenBank/DDBJ whole genome shotgun (WGS) entry which is preliminary data.</text>
</comment>
<dbReference type="AlphaFoldDB" id="A0A2T1DZW4"/>